<dbReference type="PANTHER" id="PTHR35321:SF1">
    <property type="entry name" value="OS02G0753200 PROTEIN"/>
    <property type="match status" value="1"/>
</dbReference>
<feature type="compositionally biased region" description="Basic and acidic residues" evidence="1">
    <location>
        <begin position="32"/>
        <end position="41"/>
    </location>
</feature>
<dbReference type="PANTHER" id="PTHR35321">
    <property type="entry name" value="OS02G0753200 PROTEIN"/>
    <property type="match status" value="1"/>
</dbReference>
<evidence type="ECO:0000313" key="3">
    <source>
        <dbReference type="Proteomes" id="UP000824890"/>
    </source>
</evidence>
<feature type="region of interest" description="Disordered" evidence="1">
    <location>
        <begin position="144"/>
        <end position="169"/>
    </location>
</feature>
<accession>A0ABQ7Z2V6</accession>
<dbReference type="InterPro" id="IPR040306">
    <property type="entry name" value="Os02g0753200-like"/>
</dbReference>
<reference evidence="2 3" key="1">
    <citation type="submission" date="2021-05" db="EMBL/GenBank/DDBJ databases">
        <title>Genome Assembly of Synthetic Allotetraploid Brassica napus Reveals Homoeologous Exchanges between Subgenomes.</title>
        <authorList>
            <person name="Davis J.T."/>
        </authorList>
    </citation>
    <scope>NUCLEOTIDE SEQUENCE [LARGE SCALE GENOMIC DNA]</scope>
    <source>
        <strain evidence="3">cv. Da-Ae</strain>
        <tissue evidence="2">Seedling</tissue>
    </source>
</reference>
<feature type="region of interest" description="Disordered" evidence="1">
    <location>
        <begin position="26"/>
        <end position="51"/>
    </location>
</feature>
<feature type="region of interest" description="Disordered" evidence="1">
    <location>
        <begin position="76"/>
        <end position="97"/>
    </location>
</feature>
<gene>
    <name evidence="2" type="ORF">HID58_071881</name>
</gene>
<feature type="compositionally biased region" description="Basic residues" evidence="1">
    <location>
        <begin position="42"/>
        <end position="51"/>
    </location>
</feature>
<sequence length="216" mass="24808">MHVGTSSGELMSPPISWPPEFLNNRIEADEEATARDAEHAKRLTRKKKKAKPKAGFIGVVVEEKPQLVGIHERVRNDIDAPPPSSENGEKRISTATNPNAEEAADLLRYKLRCVCNVECRKHIQAREGWYARFVVTSRYRDAKKRGSAIKDKEKSKRMRGQSSHASWKSETEMQLRQHFDYYIVSPSKSSFCNVTCNTRRSSTKLLMLREMHNFFK</sequence>
<name>A0ABQ7Z2V6_BRANA</name>
<proteinExistence type="predicted"/>
<dbReference type="EMBL" id="JAGKQM010000016">
    <property type="protein sequence ID" value="KAH0874519.1"/>
    <property type="molecule type" value="Genomic_DNA"/>
</dbReference>
<dbReference type="Proteomes" id="UP000824890">
    <property type="component" value="Unassembled WGS sequence"/>
</dbReference>
<evidence type="ECO:0000256" key="1">
    <source>
        <dbReference type="SAM" id="MobiDB-lite"/>
    </source>
</evidence>
<organism evidence="2 3">
    <name type="scientific">Brassica napus</name>
    <name type="common">Rape</name>
    <dbReference type="NCBI Taxonomy" id="3708"/>
    <lineage>
        <taxon>Eukaryota</taxon>
        <taxon>Viridiplantae</taxon>
        <taxon>Streptophyta</taxon>
        <taxon>Embryophyta</taxon>
        <taxon>Tracheophyta</taxon>
        <taxon>Spermatophyta</taxon>
        <taxon>Magnoliopsida</taxon>
        <taxon>eudicotyledons</taxon>
        <taxon>Gunneridae</taxon>
        <taxon>Pentapetalae</taxon>
        <taxon>rosids</taxon>
        <taxon>malvids</taxon>
        <taxon>Brassicales</taxon>
        <taxon>Brassicaceae</taxon>
        <taxon>Brassiceae</taxon>
        <taxon>Brassica</taxon>
    </lineage>
</organism>
<feature type="non-terminal residue" evidence="2">
    <location>
        <position position="216"/>
    </location>
</feature>
<evidence type="ECO:0000313" key="2">
    <source>
        <dbReference type="EMBL" id="KAH0874519.1"/>
    </source>
</evidence>
<comment type="caution">
    <text evidence="2">The sequence shown here is derived from an EMBL/GenBank/DDBJ whole genome shotgun (WGS) entry which is preliminary data.</text>
</comment>
<keyword evidence="3" id="KW-1185">Reference proteome</keyword>
<protein>
    <submittedName>
        <fullName evidence="2">Uncharacterized protein</fullName>
    </submittedName>
</protein>